<keyword evidence="5" id="KW-1185">Reference proteome</keyword>
<dbReference type="Gene3D" id="2.60.450.10">
    <property type="entry name" value="Lipopolysaccharide (LPS) transport protein A like domain"/>
    <property type="match status" value="1"/>
</dbReference>
<dbReference type="Pfam" id="PF03968">
    <property type="entry name" value="LptD_N"/>
    <property type="match status" value="1"/>
</dbReference>
<dbReference type="GO" id="GO:0017089">
    <property type="term" value="F:glycolipid transfer activity"/>
    <property type="evidence" value="ECO:0007669"/>
    <property type="project" value="TreeGrafter"/>
</dbReference>
<keyword evidence="1" id="KW-0732">Signal</keyword>
<dbReference type="AlphaFoldDB" id="A0A8B6M2H3"/>
<feature type="compositionally biased region" description="Gly residues" evidence="2">
    <location>
        <begin position="201"/>
        <end position="211"/>
    </location>
</feature>
<feature type="domain" description="Organic solvent tolerance-like N-terminal" evidence="3">
    <location>
        <begin position="67"/>
        <end position="182"/>
    </location>
</feature>
<feature type="compositionally biased region" description="Low complexity" evidence="2">
    <location>
        <begin position="212"/>
        <end position="222"/>
    </location>
</feature>
<dbReference type="GO" id="GO:0009279">
    <property type="term" value="C:cell outer membrane"/>
    <property type="evidence" value="ECO:0007669"/>
    <property type="project" value="TreeGrafter"/>
</dbReference>
<evidence type="ECO:0000256" key="2">
    <source>
        <dbReference type="SAM" id="MobiDB-lite"/>
    </source>
</evidence>
<reference evidence="4 5" key="1">
    <citation type="submission" date="2019-05" db="EMBL/GenBank/DDBJ databases">
        <authorList>
            <person name="Farhan Ul Haque M."/>
        </authorList>
    </citation>
    <scope>NUCLEOTIDE SEQUENCE [LARGE SCALE GENOMIC DNA]</scope>
    <source>
        <strain evidence="4">2</strain>
    </source>
</reference>
<dbReference type="GO" id="GO:0015920">
    <property type="term" value="P:lipopolysaccharide transport"/>
    <property type="evidence" value="ECO:0007669"/>
    <property type="project" value="TreeGrafter"/>
</dbReference>
<dbReference type="Proteomes" id="UP000485880">
    <property type="component" value="Unassembled WGS sequence"/>
</dbReference>
<gene>
    <name evidence="4" type="ORF">MPC4_130049</name>
</gene>
<protein>
    <submittedName>
        <fullName evidence="4">Organic solvent tolerance protein OstA</fullName>
    </submittedName>
</protein>
<evidence type="ECO:0000259" key="3">
    <source>
        <dbReference type="Pfam" id="PF03968"/>
    </source>
</evidence>
<evidence type="ECO:0000313" key="5">
    <source>
        <dbReference type="Proteomes" id="UP000485880"/>
    </source>
</evidence>
<dbReference type="EMBL" id="CABFMQ020000035">
    <property type="protein sequence ID" value="VTZ49028.1"/>
    <property type="molecule type" value="Genomic_DNA"/>
</dbReference>
<sequence>MSWPSDSPSIASRHAARRLAARRGALTIAAAILGSMLIMAGAAAAEAQQKAQPAAVLPGGNSKEPINIDAAKLDYFDKEQKLVYTGNVVATQGPSKLKASVLVLYLTQKDAKAQSGVPSSSSELRRMEATGPVTVISKDQVGTGDSGIYEKAENKVYLIGNVTLTQGPNVTKGDKLIYDLTTSQAVVTGRVKSMFIPSGGAHEGAGEGAAGASGKKSSGKTP</sequence>
<dbReference type="GO" id="GO:0030288">
    <property type="term" value="C:outer membrane-bounded periplasmic space"/>
    <property type="evidence" value="ECO:0007669"/>
    <property type="project" value="TreeGrafter"/>
</dbReference>
<name>A0A8B6M2H3_METTU</name>
<dbReference type="InterPro" id="IPR052037">
    <property type="entry name" value="LPS_export_LptA"/>
</dbReference>
<organism evidence="4 5">
    <name type="scientific">Methylocella tundrae</name>
    <dbReference type="NCBI Taxonomy" id="227605"/>
    <lineage>
        <taxon>Bacteria</taxon>
        <taxon>Pseudomonadati</taxon>
        <taxon>Pseudomonadota</taxon>
        <taxon>Alphaproteobacteria</taxon>
        <taxon>Hyphomicrobiales</taxon>
        <taxon>Beijerinckiaceae</taxon>
        <taxon>Methylocella</taxon>
    </lineage>
</organism>
<feature type="region of interest" description="Disordered" evidence="2">
    <location>
        <begin position="197"/>
        <end position="222"/>
    </location>
</feature>
<evidence type="ECO:0000313" key="4">
    <source>
        <dbReference type="EMBL" id="VTZ49028.1"/>
    </source>
</evidence>
<comment type="caution">
    <text evidence="4">The sequence shown here is derived from an EMBL/GenBank/DDBJ whole genome shotgun (WGS) entry which is preliminary data.</text>
</comment>
<dbReference type="InterPro" id="IPR005653">
    <property type="entry name" value="OstA-like_N"/>
</dbReference>
<dbReference type="PANTHER" id="PTHR36504:SF1">
    <property type="entry name" value="LIPOPOLYSACCHARIDE EXPORT SYSTEM PROTEIN LPTA"/>
    <property type="match status" value="1"/>
</dbReference>
<dbReference type="PANTHER" id="PTHR36504">
    <property type="entry name" value="LIPOPOLYSACCHARIDE EXPORT SYSTEM PROTEIN LPTA"/>
    <property type="match status" value="1"/>
</dbReference>
<dbReference type="RefSeq" id="WP_342343609.1">
    <property type="nucleotide sequence ID" value="NZ_CABFMQ020000035.1"/>
</dbReference>
<accession>A0A8B6M2H3</accession>
<evidence type="ECO:0000256" key="1">
    <source>
        <dbReference type="ARBA" id="ARBA00022729"/>
    </source>
</evidence>
<proteinExistence type="predicted"/>